<dbReference type="Gene3D" id="3.40.50.2300">
    <property type="match status" value="1"/>
</dbReference>
<dbReference type="CDD" id="cd00383">
    <property type="entry name" value="trans_reg_C"/>
    <property type="match status" value="1"/>
</dbReference>
<feature type="domain" description="Response regulatory" evidence="8">
    <location>
        <begin position="3"/>
        <end position="118"/>
    </location>
</feature>
<organism evidence="10">
    <name type="scientific">Companilactobacillus formosensis</name>
    <dbReference type="NCBI Taxonomy" id="1617889"/>
    <lineage>
        <taxon>Bacteria</taxon>
        <taxon>Bacillati</taxon>
        <taxon>Bacillota</taxon>
        <taxon>Bacilli</taxon>
        <taxon>Lactobacillales</taxon>
        <taxon>Lactobacillaceae</taxon>
        <taxon>Companilactobacillus</taxon>
    </lineage>
</organism>
<keyword evidence="4 7" id="KW-0238">DNA-binding</keyword>
<dbReference type="Gene3D" id="6.10.250.690">
    <property type="match status" value="1"/>
</dbReference>
<dbReference type="GO" id="GO:0005829">
    <property type="term" value="C:cytosol"/>
    <property type="evidence" value="ECO:0007669"/>
    <property type="project" value="TreeGrafter"/>
</dbReference>
<dbReference type="Gene3D" id="1.10.10.10">
    <property type="entry name" value="Winged helix-like DNA-binding domain superfamily/Winged helix DNA-binding domain"/>
    <property type="match status" value="1"/>
</dbReference>
<dbReference type="InterPro" id="IPR016032">
    <property type="entry name" value="Sig_transdc_resp-reg_C-effctor"/>
</dbReference>
<evidence type="ECO:0000313" key="10">
    <source>
        <dbReference type="EMBL" id="POH36092.1"/>
    </source>
</evidence>
<dbReference type="SMART" id="SM00448">
    <property type="entry name" value="REC"/>
    <property type="match status" value="1"/>
</dbReference>
<gene>
    <name evidence="10" type="ORF">C2R26_10195</name>
</gene>
<dbReference type="FunFam" id="3.40.50.2300:FF:000001">
    <property type="entry name" value="DNA-binding response regulator PhoB"/>
    <property type="match status" value="1"/>
</dbReference>
<sequence length="234" mass="27209">MTMILLVEDEESLVSYLEPELGFENYHVLTALDGESGWNIFQKNISQIDLVILDWMLPKLDGLEVLRRIRRQTNLPVIMLTARDYVGDKVAGLDSGADDYITKPFEIEELLARIRVVLRHKKNSQSVPVRYQLEDLTLDTKSRQVTRGKTVIQLTQREYELLLTLLKNINSTMTRDELLDKVWGIDFEGQTNIVDVYIRYLRHKIDKDINNSLIQTVRGVGYILRDDHYEDNQG</sequence>
<dbReference type="GO" id="GO:0006355">
    <property type="term" value="P:regulation of DNA-templated transcription"/>
    <property type="evidence" value="ECO:0007669"/>
    <property type="project" value="InterPro"/>
</dbReference>
<dbReference type="PROSITE" id="PS51755">
    <property type="entry name" value="OMPR_PHOB"/>
    <property type="match status" value="1"/>
</dbReference>
<dbReference type="SUPFAM" id="SSF46894">
    <property type="entry name" value="C-terminal effector domain of the bipartite response regulators"/>
    <property type="match status" value="1"/>
</dbReference>
<dbReference type="GO" id="GO:0000156">
    <property type="term" value="F:phosphorelay response regulator activity"/>
    <property type="evidence" value="ECO:0007669"/>
    <property type="project" value="TreeGrafter"/>
</dbReference>
<protein>
    <submittedName>
        <fullName evidence="10">DNA-binding response regulator</fullName>
    </submittedName>
</protein>
<keyword evidence="2" id="KW-0902">Two-component regulatory system</keyword>
<feature type="DNA-binding region" description="OmpR/PhoB-type" evidence="7">
    <location>
        <begin position="128"/>
        <end position="226"/>
    </location>
</feature>
<feature type="modified residue" description="4-aspartylphosphate" evidence="6">
    <location>
        <position position="54"/>
    </location>
</feature>
<dbReference type="EMBL" id="PPWZ01000084">
    <property type="protein sequence ID" value="POH36092.1"/>
    <property type="molecule type" value="Genomic_DNA"/>
</dbReference>
<evidence type="ECO:0000256" key="5">
    <source>
        <dbReference type="ARBA" id="ARBA00023163"/>
    </source>
</evidence>
<dbReference type="FunFam" id="1.10.10.10:FF:000005">
    <property type="entry name" value="Two-component system response regulator"/>
    <property type="match status" value="1"/>
</dbReference>
<dbReference type="AlphaFoldDB" id="A0A2P4R4B7"/>
<comment type="caution">
    <text evidence="10">The sequence shown here is derived from an EMBL/GenBank/DDBJ whole genome shotgun (WGS) entry which is preliminary data.</text>
</comment>
<evidence type="ECO:0000256" key="6">
    <source>
        <dbReference type="PROSITE-ProRule" id="PRU00169"/>
    </source>
</evidence>
<evidence type="ECO:0000256" key="2">
    <source>
        <dbReference type="ARBA" id="ARBA00023012"/>
    </source>
</evidence>
<dbReference type="SUPFAM" id="SSF52172">
    <property type="entry name" value="CheY-like"/>
    <property type="match status" value="1"/>
</dbReference>
<dbReference type="InterPro" id="IPR036388">
    <property type="entry name" value="WH-like_DNA-bd_sf"/>
</dbReference>
<evidence type="ECO:0000256" key="4">
    <source>
        <dbReference type="ARBA" id="ARBA00023125"/>
    </source>
</evidence>
<feature type="domain" description="OmpR/PhoB-type" evidence="9">
    <location>
        <begin position="128"/>
        <end position="226"/>
    </location>
</feature>
<evidence type="ECO:0000259" key="9">
    <source>
        <dbReference type="PROSITE" id="PS51755"/>
    </source>
</evidence>
<evidence type="ECO:0000259" key="8">
    <source>
        <dbReference type="PROSITE" id="PS50110"/>
    </source>
</evidence>
<accession>A0A2P4R4B7</accession>
<evidence type="ECO:0000256" key="1">
    <source>
        <dbReference type="ARBA" id="ARBA00022553"/>
    </source>
</evidence>
<dbReference type="InterPro" id="IPR039420">
    <property type="entry name" value="WalR-like"/>
</dbReference>
<proteinExistence type="predicted"/>
<dbReference type="SMART" id="SM00862">
    <property type="entry name" value="Trans_reg_C"/>
    <property type="match status" value="1"/>
</dbReference>
<dbReference type="PANTHER" id="PTHR48111:SF22">
    <property type="entry name" value="REGULATOR OF RPOS"/>
    <property type="match status" value="1"/>
</dbReference>
<dbReference type="PROSITE" id="PS50110">
    <property type="entry name" value="RESPONSE_REGULATORY"/>
    <property type="match status" value="1"/>
</dbReference>
<dbReference type="InterPro" id="IPR011006">
    <property type="entry name" value="CheY-like_superfamily"/>
</dbReference>
<dbReference type="GO" id="GO:0000976">
    <property type="term" value="F:transcription cis-regulatory region binding"/>
    <property type="evidence" value="ECO:0007669"/>
    <property type="project" value="TreeGrafter"/>
</dbReference>
<dbReference type="Pfam" id="PF00486">
    <property type="entry name" value="Trans_reg_C"/>
    <property type="match status" value="1"/>
</dbReference>
<keyword evidence="5" id="KW-0804">Transcription</keyword>
<dbReference type="Pfam" id="PF00072">
    <property type="entry name" value="Response_reg"/>
    <property type="match status" value="1"/>
</dbReference>
<dbReference type="InterPro" id="IPR001789">
    <property type="entry name" value="Sig_transdc_resp-reg_receiver"/>
</dbReference>
<dbReference type="GO" id="GO:0032993">
    <property type="term" value="C:protein-DNA complex"/>
    <property type="evidence" value="ECO:0007669"/>
    <property type="project" value="TreeGrafter"/>
</dbReference>
<name>A0A2P4R4B7_9LACO</name>
<dbReference type="PANTHER" id="PTHR48111">
    <property type="entry name" value="REGULATOR OF RPOS"/>
    <property type="match status" value="1"/>
</dbReference>
<evidence type="ECO:0000256" key="7">
    <source>
        <dbReference type="PROSITE-ProRule" id="PRU01091"/>
    </source>
</evidence>
<dbReference type="InterPro" id="IPR001867">
    <property type="entry name" value="OmpR/PhoB-type_DNA-bd"/>
</dbReference>
<keyword evidence="1 6" id="KW-0597">Phosphoprotein</keyword>
<evidence type="ECO:0000256" key="3">
    <source>
        <dbReference type="ARBA" id="ARBA00023015"/>
    </source>
</evidence>
<keyword evidence="3" id="KW-0805">Transcription regulation</keyword>
<reference evidence="10" key="1">
    <citation type="submission" date="2018-01" db="EMBL/GenBank/DDBJ databases">
        <title>Genome sequnecing of Lactobacillus formosensis KACC 18721.</title>
        <authorList>
            <person name="Kim S.-J."/>
            <person name="Heo J."/>
        </authorList>
    </citation>
    <scope>NUCLEOTIDE SEQUENCE</scope>
    <source>
        <strain evidence="10">KACC 18721</strain>
    </source>
</reference>
<dbReference type="CDD" id="cd17574">
    <property type="entry name" value="REC_OmpR"/>
    <property type="match status" value="1"/>
</dbReference>